<gene>
    <name evidence="2" type="primary">LOC108558324</name>
</gene>
<organism evidence="1 2">
    <name type="scientific">Nicrophorus vespilloides</name>
    <name type="common">Boreal carrion beetle</name>
    <dbReference type="NCBI Taxonomy" id="110193"/>
    <lineage>
        <taxon>Eukaryota</taxon>
        <taxon>Metazoa</taxon>
        <taxon>Ecdysozoa</taxon>
        <taxon>Arthropoda</taxon>
        <taxon>Hexapoda</taxon>
        <taxon>Insecta</taxon>
        <taxon>Pterygota</taxon>
        <taxon>Neoptera</taxon>
        <taxon>Endopterygota</taxon>
        <taxon>Coleoptera</taxon>
        <taxon>Polyphaga</taxon>
        <taxon>Staphyliniformia</taxon>
        <taxon>Silphidae</taxon>
        <taxon>Nicrophorinae</taxon>
        <taxon>Nicrophorus</taxon>
    </lineage>
</organism>
<reference evidence="2" key="1">
    <citation type="submission" date="2025-08" db="UniProtKB">
        <authorList>
            <consortium name="RefSeq"/>
        </authorList>
    </citation>
    <scope>IDENTIFICATION</scope>
    <source>
        <tissue evidence="2">Whole Larva</tissue>
    </source>
</reference>
<dbReference type="InterPro" id="IPR032072">
    <property type="entry name" value="DUF4807"/>
</dbReference>
<dbReference type="GeneID" id="108558324"/>
<evidence type="ECO:0000313" key="1">
    <source>
        <dbReference type="Proteomes" id="UP000695000"/>
    </source>
</evidence>
<dbReference type="RefSeq" id="XP_017770695.1">
    <property type="nucleotide sequence ID" value="XM_017915206.1"/>
</dbReference>
<proteinExistence type="predicted"/>
<dbReference type="PANTHER" id="PTHR36693:SF1">
    <property type="entry name" value="GH02722P"/>
    <property type="match status" value="1"/>
</dbReference>
<protein>
    <submittedName>
        <fullName evidence="2">Uncharacterized protein F58A4.6</fullName>
    </submittedName>
</protein>
<keyword evidence="1" id="KW-1185">Reference proteome</keyword>
<accession>A0ABM1M7Z5</accession>
<sequence length="228" mass="26056">MKTVYVTVRGYCQEFDRFSVNSNGISDVIGCIGGAGEGEVVPSKKEYRVNIHGITLYYLVETLKSNGSYRIKFLENFRDPQINRIRFNLVEFSEEHEILDYSWNSKTRELVRERCELDNALSWLSTLGGAFSALGDYFVDRAKTAGKISLHQLQLALKVGDPLIAARCRLYFSLSLIQQGKYKVAKDIVMYEYDNAKHGTDVRLVRMCKGIWSKLSYERSLAIAKKTH</sequence>
<dbReference type="Proteomes" id="UP000695000">
    <property type="component" value="Unplaced"/>
</dbReference>
<evidence type="ECO:0000313" key="2">
    <source>
        <dbReference type="RefSeq" id="XP_017770695.1"/>
    </source>
</evidence>
<dbReference type="PANTHER" id="PTHR36693">
    <property type="entry name" value="GH02722P"/>
    <property type="match status" value="1"/>
</dbReference>
<name>A0ABM1M7Z5_NICVS</name>
<dbReference type="Pfam" id="PF16065">
    <property type="entry name" value="DUF4807"/>
    <property type="match status" value="1"/>
</dbReference>